<evidence type="ECO:0000313" key="3">
    <source>
        <dbReference type="Proteomes" id="UP000782554"/>
    </source>
</evidence>
<protein>
    <recommendedName>
        <fullName evidence="4">Terminase</fullName>
    </recommendedName>
</protein>
<reference evidence="2 3" key="1">
    <citation type="submission" date="2021-08" db="EMBL/GenBank/DDBJ databases">
        <title>Comparative Genomics Analysis of the Genus Qipengyuania Reveals Extensive Genetic Diversity and Metabolic Versatility, Including the Description of Fifteen Novel Species.</title>
        <authorList>
            <person name="Liu Y."/>
        </authorList>
    </citation>
    <scope>NUCLEOTIDE SEQUENCE [LARGE SCALE GENOMIC DNA]</scope>
    <source>
        <strain evidence="2 3">YG27</strain>
    </source>
</reference>
<proteinExistence type="predicted"/>
<name>A0ABS7JQQ6_9SPHN</name>
<dbReference type="EMBL" id="JAIGNU010000001">
    <property type="protein sequence ID" value="MBX7499918.1"/>
    <property type="molecule type" value="Genomic_DNA"/>
</dbReference>
<gene>
    <name evidence="2" type="ORF">K3181_00500</name>
</gene>
<keyword evidence="3" id="KW-1185">Reference proteome</keyword>
<evidence type="ECO:0000313" key="2">
    <source>
        <dbReference type="EMBL" id="MBX7499918.1"/>
    </source>
</evidence>
<accession>A0ABS7JQQ6</accession>
<sequence length="290" mass="32950">MTRKADPHETRLPVPRGELPPFDPVPRKCARHDGWTATRQRRFIEALADSGSVESACRTVNMSTVGAYHLRRQPGADSFRAAWEAALDLGVQRIEDAAMDRALNGTEETIHYHGEHVATRRRYNERLVMFILRNRAADRFGEHGAKGPDAVGKMELERLRRKWRKQWEREWGAEQMKRECETMASINAKIDMVRAKEAGLESPRVRAAREALEEAIAADRAERYDPTRDPDHELYRGERALPGREYDFGIVWEGEEVDEAAEGDGDAPSEDQAPAPGVPRLRSLRDGGWD</sequence>
<feature type="compositionally biased region" description="Acidic residues" evidence="1">
    <location>
        <begin position="253"/>
        <end position="269"/>
    </location>
</feature>
<organism evidence="2 3">
    <name type="scientific">Qipengyuania mesophila</name>
    <dbReference type="NCBI Taxonomy" id="2867246"/>
    <lineage>
        <taxon>Bacteria</taxon>
        <taxon>Pseudomonadati</taxon>
        <taxon>Pseudomonadota</taxon>
        <taxon>Alphaproteobacteria</taxon>
        <taxon>Sphingomonadales</taxon>
        <taxon>Erythrobacteraceae</taxon>
        <taxon>Qipengyuania</taxon>
    </lineage>
</organism>
<evidence type="ECO:0000256" key="1">
    <source>
        <dbReference type="SAM" id="MobiDB-lite"/>
    </source>
</evidence>
<feature type="region of interest" description="Disordered" evidence="1">
    <location>
        <begin position="253"/>
        <end position="290"/>
    </location>
</feature>
<evidence type="ECO:0008006" key="4">
    <source>
        <dbReference type="Google" id="ProtNLM"/>
    </source>
</evidence>
<dbReference type="Proteomes" id="UP000782554">
    <property type="component" value="Unassembled WGS sequence"/>
</dbReference>
<feature type="region of interest" description="Disordered" evidence="1">
    <location>
        <begin position="1"/>
        <end position="24"/>
    </location>
</feature>
<dbReference type="RefSeq" id="WP_221599804.1">
    <property type="nucleotide sequence ID" value="NZ_JAIGNU010000001.1"/>
</dbReference>
<feature type="compositionally biased region" description="Basic and acidic residues" evidence="1">
    <location>
        <begin position="1"/>
        <end position="11"/>
    </location>
</feature>
<comment type="caution">
    <text evidence="2">The sequence shown here is derived from an EMBL/GenBank/DDBJ whole genome shotgun (WGS) entry which is preliminary data.</text>
</comment>